<dbReference type="RefSeq" id="WP_095042279.1">
    <property type="nucleotide sequence ID" value="NZ_LN890655.1"/>
</dbReference>
<keyword evidence="1" id="KW-0812">Transmembrane</keyword>
<keyword evidence="1" id="KW-0472">Membrane</keyword>
<evidence type="ECO:0000313" key="3">
    <source>
        <dbReference type="Proteomes" id="UP000215027"/>
    </source>
</evidence>
<keyword evidence="3" id="KW-1185">Reference proteome</keyword>
<name>A0A160T1J7_9CHLR</name>
<organism evidence="2 3">
    <name type="scientific">Candidatus Promineifilum breve</name>
    <dbReference type="NCBI Taxonomy" id="1806508"/>
    <lineage>
        <taxon>Bacteria</taxon>
        <taxon>Bacillati</taxon>
        <taxon>Chloroflexota</taxon>
        <taxon>Ardenticatenia</taxon>
        <taxon>Candidatus Promineifilales</taxon>
        <taxon>Candidatus Promineifilaceae</taxon>
        <taxon>Candidatus Promineifilum</taxon>
    </lineage>
</organism>
<feature type="transmembrane region" description="Helical" evidence="1">
    <location>
        <begin position="12"/>
        <end position="35"/>
    </location>
</feature>
<protein>
    <recommendedName>
        <fullName evidence="4">FecR protein domain-containing protein</fullName>
    </recommendedName>
</protein>
<dbReference type="AlphaFoldDB" id="A0A160T1J7"/>
<sequence>MSDSRWFSRHRLAWVILTGSFISCILLTITVPLGISAFVQKAARLLEITVQANQGTVGIEEENGPRRAVLAGELPQSVGPRNSIRTDTTASALLTVTPPDQPEPLTLMQISSNSIVQLAQATTPRFALSNSPHRLNIDLQAGRVRLDIPPFTDRALELIVTTPQGGVVSIKEWGRYMLEVSNDTTQVTVQTDGAANVTALGQTLALGPGQRAEIAADAPPQGPLNPARGLIQNGDFGDGLDNWALFAWQVELPDQPKGETTVQPNDGDPLLRFERAGIGHADVRLTQSVNQDVSDYESLRLSATLRVVEQSLGVCGVQGSECPLFIIVNYIDDSGVSRVWQHGFFANGTVDDNLTPAACISCAVIQRPHERVPLGQLYFYDVDLIQELATQGALPPRFIESVTLVGSGHSFITEVADVALIVE</sequence>
<accession>A0A160T1J7</accession>
<dbReference type="EMBL" id="LN890655">
    <property type="protein sequence ID" value="CUS02698.2"/>
    <property type="molecule type" value="Genomic_DNA"/>
</dbReference>
<reference evidence="2" key="1">
    <citation type="submission" date="2016-01" db="EMBL/GenBank/DDBJ databases">
        <authorList>
            <person name="Mcilroy J.S."/>
            <person name="Karst M S."/>
            <person name="Albertsen M."/>
        </authorList>
    </citation>
    <scope>NUCLEOTIDE SEQUENCE</scope>
    <source>
        <strain evidence="2">Cfx-K</strain>
    </source>
</reference>
<evidence type="ECO:0008006" key="4">
    <source>
        <dbReference type="Google" id="ProtNLM"/>
    </source>
</evidence>
<dbReference type="KEGG" id="pbf:CFX0092_A0820"/>
<dbReference type="OrthoDB" id="138515at2"/>
<dbReference type="Proteomes" id="UP000215027">
    <property type="component" value="Chromosome I"/>
</dbReference>
<evidence type="ECO:0000313" key="2">
    <source>
        <dbReference type="EMBL" id="CUS02698.2"/>
    </source>
</evidence>
<dbReference type="PROSITE" id="PS51257">
    <property type="entry name" value="PROKAR_LIPOPROTEIN"/>
    <property type="match status" value="1"/>
</dbReference>
<evidence type="ECO:0000256" key="1">
    <source>
        <dbReference type="SAM" id="Phobius"/>
    </source>
</evidence>
<keyword evidence="1" id="KW-1133">Transmembrane helix</keyword>
<gene>
    <name evidence="2" type="ORF">CFX0092_A0820</name>
</gene>
<proteinExistence type="predicted"/>